<dbReference type="AlphaFoldDB" id="A0A9Q2SBK6"/>
<dbReference type="EMBL" id="WVBC01000030">
    <property type="protein sequence ID" value="NKT78138.1"/>
    <property type="molecule type" value="Genomic_DNA"/>
</dbReference>
<sequence>MAEELTPEREATIREGHALGRSQADIARELEIPQPIVSRWAKRLGIVWTISPNVAAMNDKTRERIAAGRALLAEKALAHALNLSDRIWEEYEIIVSTPAGIERKTLELPDAKAVSDFSNAVQKLVATHENLTRLGAGSSADHAKSMLMKMQEALQRAVELEEAQEGE</sequence>
<dbReference type="EMBL" id="WUXR01000016">
    <property type="protein sequence ID" value="MBM4567824.1"/>
    <property type="molecule type" value="Genomic_DNA"/>
</dbReference>
<evidence type="ECO:0000313" key="5">
    <source>
        <dbReference type="Proteomes" id="UP000808906"/>
    </source>
</evidence>
<reference evidence="4" key="2">
    <citation type="journal article" date="2020" name="Environ. Microbiol.">
        <title>The novel and transferable erm(51) gene confers Macrolides, Lincosamides, and Streptogramins B (MLSB) resistance to clonal Rhodococcus equi in the environment.</title>
        <authorList>
            <person name="Huber L."/>
            <person name="Giguere S."/>
            <person name="Slovis N.M."/>
            <person name="Alvarez-Narvaez S."/>
            <person name="Hart K.A."/>
            <person name="Greiter M."/>
            <person name="Morris E.R.A."/>
            <person name="Cohen N.D."/>
        </authorList>
    </citation>
    <scope>NUCLEOTIDE SEQUENCE</scope>
    <source>
        <strain evidence="4">Lh_116_1</strain>
    </source>
</reference>
<dbReference type="Gene3D" id="1.10.10.60">
    <property type="entry name" value="Homeodomain-like"/>
    <property type="match status" value="1"/>
</dbReference>
<reference evidence="2" key="1">
    <citation type="submission" date="2019-11" db="EMBL/GenBank/DDBJ databases">
        <title>Spread of Macrolides and rifampicin resistant Rhodococcus equi in clinical isolates in the USA.</title>
        <authorList>
            <person name="Alvarez-Narvaez S."/>
            <person name="Huber L."/>
            <person name="Cohen N.D."/>
            <person name="Slovis N."/>
            <person name="Greiter M."/>
            <person name="Giguere S."/>
            <person name="Hart K."/>
        </authorList>
    </citation>
    <scope>NUCLEOTIDE SEQUENCE</scope>
    <source>
        <strain evidence="2">Lh_17</strain>
    </source>
</reference>
<name>A0A9Q2SBK6_RHOHA</name>
<dbReference type="RefSeq" id="WP_084846535.1">
    <property type="nucleotide sequence ID" value="NZ_JAJNNF010000048.1"/>
</dbReference>
<evidence type="ECO:0000313" key="1">
    <source>
        <dbReference type="EMBL" id="MBM4567417.1"/>
    </source>
</evidence>
<dbReference type="EMBL" id="WUXR01000012">
    <property type="protein sequence ID" value="MBM4567417.1"/>
    <property type="molecule type" value="Genomic_DNA"/>
</dbReference>
<gene>
    <name evidence="1" type="ORF">GS441_18930</name>
    <name evidence="2" type="ORF">GS441_21065</name>
    <name evidence="3" type="ORF">GS441_21130</name>
    <name evidence="4" type="ORF">GS882_08480</name>
</gene>
<organism evidence="2 5">
    <name type="scientific">Rhodococcus hoagii</name>
    <name type="common">Corynebacterium equii</name>
    <dbReference type="NCBI Taxonomy" id="43767"/>
    <lineage>
        <taxon>Bacteria</taxon>
        <taxon>Bacillati</taxon>
        <taxon>Actinomycetota</taxon>
        <taxon>Actinomycetes</taxon>
        <taxon>Mycobacteriales</taxon>
        <taxon>Nocardiaceae</taxon>
        <taxon>Prescottella</taxon>
    </lineage>
</organism>
<evidence type="ECO:0000313" key="3">
    <source>
        <dbReference type="EMBL" id="MBM4567824.1"/>
    </source>
</evidence>
<comment type="caution">
    <text evidence="2">The sequence shown here is derived from an EMBL/GenBank/DDBJ whole genome shotgun (WGS) entry which is preliminary data.</text>
</comment>
<protein>
    <submittedName>
        <fullName evidence="2">Uncharacterized protein</fullName>
    </submittedName>
</protein>
<dbReference type="Proteomes" id="UP000603463">
    <property type="component" value="Unassembled WGS sequence"/>
</dbReference>
<evidence type="ECO:0000313" key="2">
    <source>
        <dbReference type="EMBL" id="MBM4567811.1"/>
    </source>
</evidence>
<dbReference type="Proteomes" id="UP000808906">
    <property type="component" value="Unassembled WGS sequence"/>
</dbReference>
<evidence type="ECO:0000313" key="4">
    <source>
        <dbReference type="EMBL" id="NKT78138.1"/>
    </source>
</evidence>
<accession>A0A9Q2SBK6</accession>
<proteinExistence type="predicted"/>
<dbReference type="EMBL" id="WUXR01000016">
    <property type="protein sequence ID" value="MBM4567811.1"/>
    <property type="molecule type" value="Genomic_DNA"/>
</dbReference>